<dbReference type="GO" id="GO:0004672">
    <property type="term" value="F:protein kinase activity"/>
    <property type="evidence" value="ECO:0007669"/>
    <property type="project" value="InterPro"/>
</dbReference>
<evidence type="ECO:0000256" key="4">
    <source>
        <dbReference type="ARBA" id="ARBA00056114"/>
    </source>
</evidence>
<evidence type="ECO:0000256" key="5">
    <source>
        <dbReference type="PROSITE-ProRule" id="PRU01215"/>
    </source>
</evidence>
<dbReference type="SMART" id="SM00667">
    <property type="entry name" value="LisH"/>
    <property type="match status" value="1"/>
</dbReference>
<feature type="domain" description="RING-Gid-type" evidence="9">
    <location>
        <begin position="337"/>
        <end position="389"/>
    </location>
</feature>
<evidence type="ECO:0000313" key="10">
    <source>
        <dbReference type="EMBL" id="SSX17897.1"/>
    </source>
</evidence>
<feature type="region of interest" description="Disordered" evidence="6">
    <location>
        <begin position="919"/>
        <end position="1004"/>
    </location>
</feature>
<dbReference type="InterPro" id="IPR006595">
    <property type="entry name" value="CTLH_C"/>
</dbReference>
<evidence type="ECO:0000256" key="1">
    <source>
        <dbReference type="ARBA" id="ARBA00038349"/>
    </source>
</evidence>
<dbReference type="PANTHER" id="PTHR12984:SF3">
    <property type="entry name" value="N-TERMINAL KINASE-LIKE PROTEIN"/>
    <property type="match status" value="1"/>
</dbReference>
<dbReference type="Gene3D" id="1.10.510.10">
    <property type="entry name" value="Transferase(Phosphotransferase) domain 1"/>
    <property type="match status" value="1"/>
</dbReference>
<evidence type="ECO:0000256" key="3">
    <source>
        <dbReference type="ARBA" id="ARBA00042347"/>
    </source>
</evidence>
<evidence type="ECO:0000259" key="7">
    <source>
        <dbReference type="PROSITE" id="PS50011"/>
    </source>
</evidence>
<feature type="domain" description="CTLH" evidence="8">
    <location>
        <begin position="153"/>
        <end position="210"/>
    </location>
</feature>
<gene>
    <name evidence="10" type="primary">CSON005260</name>
</gene>
<dbReference type="GO" id="GO:0008270">
    <property type="term" value="F:zinc ion binding"/>
    <property type="evidence" value="ECO:0007669"/>
    <property type="project" value="UniProtKB-KW"/>
</dbReference>
<feature type="region of interest" description="Disordered" evidence="6">
    <location>
        <begin position="1017"/>
        <end position="1080"/>
    </location>
</feature>
<dbReference type="PROSITE" id="PS51867">
    <property type="entry name" value="ZF_RING_GID"/>
    <property type="match status" value="1"/>
</dbReference>
<dbReference type="InterPro" id="IPR024964">
    <property type="entry name" value="CTLH/CRA"/>
</dbReference>
<dbReference type="SMART" id="SM00757">
    <property type="entry name" value="CRA"/>
    <property type="match status" value="1"/>
</dbReference>
<dbReference type="Gene3D" id="3.30.200.20">
    <property type="entry name" value="Phosphorylase Kinase, domain 1"/>
    <property type="match status" value="1"/>
</dbReference>
<feature type="compositionally biased region" description="Basic and acidic residues" evidence="6">
    <location>
        <begin position="1132"/>
        <end position="1156"/>
    </location>
</feature>
<dbReference type="InterPro" id="IPR011989">
    <property type="entry name" value="ARM-like"/>
</dbReference>
<dbReference type="InterPro" id="IPR016024">
    <property type="entry name" value="ARM-type_fold"/>
</dbReference>
<reference evidence="10" key="1">
    <citation type="submission" date="2018-07" db="EMBL/GenBank/DDBJ databases">
        <authorList>
            <person name="Quirk P.G."/>
            <person name="Krulwich T.A."/>
        </authorList>
    </citation>
    <scope>NUCLEOTIDE SEQUENCE</scope>
</reference>
<dbReference type="SMART" id="SM00220">
    <property type="entry name" value="S_TKc"/>
    <property type="match status" value="1"/>
</dbReference>
<feature type="compositionally biased region" description="Low complexity" evidence="6">
    <location>
        <begin position="1161"/>
        <end position="1173"/>
    </location>
</feature>
<dbReference type="PROSITE" id="PS50011">
    <property type="entry name" value="PROTEIN_KINASE_DOM"/>
    <property type="match status" value="1"/>
</dbReference>
<feature type="compositionally biased region" description="Polar residues" evidence="6">
    <location>
        <begin position="990"/>
        <end position="1004"/>
    </location>
</feature>
<dbReference type="SUPFAM" id="SSF56112">
    <property type="entry name" value="Protein kinase-like (PK-like)"/>
    <property type="match status" value="1"/>
</dbReference>
<feature type="compositionally biased region" description="Low complexity" evidence="6">
    <location>
        <begin position="1063"/>
        <end position="1080"/>
    </location>
</feature>
<feature type="compositionally biased region" description="Acidic residues" evidence="6">
    <location>
        <begin position="1021"/>
        <end position="1032"/>
    </location>
</feature>
<dbReference type="InterPro" id="IPR006594">
    <property type="entry name" value="LisH"/>
</dbReference>
<feature type="domain" description="Protein kinase" evidence="7">
    <location>
        <begin position="358"/>
        <end position="604"/>
    </location>
</feature>
<sequence length="1173" mass="132227">MDSCQAVEKEIDKVIQKFSGIQTHSNRVLDDAIKYIEQLKSSIEEAPVNAEVTPGQVELWRDAVNITKEKIQRLTSEHRDLHGTVSKVGKSIDRNLTADFTATSRVDLFETEKNIKLLDNMIAQHFHRQGMDDIAETLIKESGLTSEEIIPEPYAELHRIWEAIQNRNLSPALEWVTRYSLELEAQHSSLEFKLHRLAFIQLLNGGIQNQTQAIQYARVNFAKFVSSFEKEIQTLMGTLIYLPLGIENSPYKFLMAPEMWIETADTYLRDSCNLLGIIKDSPLSVIVNAGAAALPALLSLKQVMQSRQVTSIWSGRDELPIEIDLDPEHRYHSIFACPILRQQSTEENPPMKLTCGHVISRDALNKLSNGSVKKGTNEEVSIFVYDIKCGSEIKFELAKALLKRLKTLRHPSILQYLDSLETDKVLYIVTEQVEPLSLHIGKLDTEGTQKDLYLAWGVFQITRALSFLNNDGNLRHNNVSVWSIFVNNSGEWKLGGLEYVVQTDVQVPPPVKIIPALEIYDPPEKNEQNKLKLMTKCSTDMWGLGCLIWEAFNGPLKIRSNLKDLENIPKSLSTLYMELVSASPQVRPNPADIITRCRKPGGFFKNELVDTLLFLEEIQIKDKAEKTRFFSNLTAQLDNFPDNVCKHKILPQLITAYEYGDAGSAVLAPLFKLGRLLDETEYQKRIVPCVVKLFASTDRVTRSRLLQQLELFVAHLQPNVVNDQIFPQIAHGFLDTNPTIREQTVKSIIHLAPKLNYNNLNVEVLRHFARLQSRDDQGGIRTNTTVCLGKIAPHLHPQVRQRVLVSAFIRAMRDPFPPARVAGILALAATQQYFLLVEVANRVLPALCPLTADPEKSVRDPAFKTIRGFLGKLEKVSEDPSLRESMEVDVNTATPSLTNSAATWAGWAVTAVTAKFYRSQSDTARPRPPLTGRTLSKPASLEQPSSSSISTTTSSVTSMTSLEHESNDTSASASDYAAENWDHENWGDMDTSQDPSSPMAGTSSQISQLNLINNDLRDGWDNEDWGSLEEEPSISSNSFQNEEEEAEREMQKLQNKSLAARPTTISTNSNNNQIHHNNSHNTTYNDLNIMQHTDTPMTNNAISPNNISWNQHDTWADGEFESIDETQLKTNPKLEEARRKREEKKLQRQQEFEQRRTSRSGPLKLGTKKLGPL</sequence>
<comment type="similarity">
    <text evidence="1">Belongs to the protein kinase superfamily.</text>
</comment>
<dbReference type="AlphaFoldDB" id="A0A336LNE4"/>
<dbReference type="InterPro" id="IPR037683">
    <property type="entry name" value="Rmd5_dRing"/>
</dbReference>
<dbReference type="CDD" id="cd16652">
    <property type="entry name" value="dRING_Rmd5p-like"/>
    <property type="match status" value="1"/>
</dbReference>
<keyword evidence="5" id="KW-0479">Metal-binding</keyword>
<accession>A0A336LNE4</accession>
<dbReference type="InterPro" id="IPR011009">
    <property type="entry name" value="Kinase-like_dom_sf"/>
</dbReference>
<evidence type="ECO:0000256" key="6">
    <source>
        <dbReference type="SAM" id="MobiDB-lite"/>
    </source>
</evidence>
<dbReference type="VEuPathDB" id="VectorBase:CSON005260"/>
<dbReference type="GO" id="GO:0061630">
    <property type="term" value="F:ubiquitin protein ligase activity"/>
    <property type="evidence" value="ECO:0007669"/>
    <property type="project" value="InterPro"/>
</dbReference>
<dbReference type="InterPro" id="IPR013144">
    <property type="entry name" value="CRA_dom"/>
</dbReference>
<organism evidence="10">
    <name type="scientific">Culicoides sonorensis</name>
    <name type="common">Biting midge</name>
    <dbReference type="NCBI Taxonomy" id="179676"/>
    <lineage>
        <taxon>Eukaryota</taxon>
        <taxon>Metazoa</taxon>
        <taxon>Ecdysozoa</taxon>
        <taxon>Arthropoda</taxon>
        <taxon>Hexapoda</taxon>
        <taxon>Insecta</taxon>
        <taxon>Pterygota</taxon>
        <taxon>Neoptera</taxon>
        <taxon>Endopterygota</taxon>
        <taxon>Diptera</taxon>
        <taxon>Nematocera</taxon>
        <taxon>Chironomoidea</taxon>
        <taxon>Ceratopogonidae</taxon>
        <taxon>Ceratopogoninae</taxon>
        <taxon>Culicoides</taxon>
        <taxon>Monoculicoides</taxon>
    </lineage>
</organism>
<name>A0A336LNE4_CULSO</name>
<dbReference type="InterPro" id="IPR000719">
    <property type="entry name" value="Prot_kinase_dom"/>
</dbReference>
<dbReference type="InterPro" id="IPR044063">
    <property type="entry name" value="ZF_RING_GID"/>
</dbReference>
<dbReference type="InterPro" id="IPR051177">
    <property type="entry name" value="CIK-Related_Protein"/>
</dbReference>
<evidence type="ECO:0000259" key="8">
    <source>
        <dbReference type="PROSITE" id="PS50897"/>
    </source>
</evidence>
<dbReference type="SMART" id="SM00668">
    <property type="entry name" value="CTLH"/>
    <property type="match status" value="1"/>
</dbReference>
<evidence type="ECO:0000259" key="9">
    <source>
        <dbReference type="PROSITE" id="PS51867"/>
    </source>
</evidence>
<keyword evidence="5" id="KW-0863">Zinc-finger</keyword>
<evidence type="ECO:0000256" key="2">
    <source>
        <dbReference type="ARBA" id="ARBA00040972"/>
    </source>
</evidence>
<dbReference type="SUPFAM" id="SSF48371">
    <property type="entry name" value="ARM repeat"/>
    <property type="match status" value="1"/>
</dbReference>
<feature type="region of interest" description="Disordered" evidence="6">
    <location>
        <begin position="1120"/>
        <end position="1173"/>
    </location>
</feature>
<dbReference type="Pfam" id="PF00069">
    <property type="entry name" value="Pkinase"/>
    <property type="match status" value="1"/>
</dbReference>
<keyword evidence="5" id="KW-0862">Zinc</keyword>
<dbReference type="Gene3D" id="1.25.10.10">
    <property type="entry name" value="Leucine-rich Repeat Variant"/>
    <property type="match status" value="1"/>
</dbReference>
<feature type="zinc finger region" description="RING-Gid-type" evidence="5">
    <location>
        <begin position="337"/>
        <end position="389"/>
    </location>
</feature>
<protein>
    <recommendedName>
        <fullName evidence="2">N-terminal kinase-like protein</fullName>
    </recommendedName>
    <alternativeName>
        <fullName evidence="3">SCY1-like protein 1</fullName>
    </alternativeName>
</protein>
<dbReference type="PANTHER" id="PTHR12984">
    <property type="entry name" value="SCY1-RELATED S/T PROTEIN KINASE-LIKE"/>
    <property type="match status" value="1"/>
</dbReference>
<dbReference type="GO" id="GO:0005524">
    <property type="term" value="F:ATP binding"/>
    <property type="evidence" value="ECO:0007669"/>
    <property type="project" value="InterPro"/>
</dbReference>
<proteinExistence type="inferred from homology"/>
<feature type="compositionally biased region" description="Low complexity" evidence="6">
    <location>
        <begin position="945"/>
        <end position="961"/>
    </location>
</feature>
<dbReference type="Pfam" id="PF10607">
    <property type="entry name" value="CTLH"/>
    <property type="match status" value="1"/>
</dbReference>
<dbReference type="EMBL" id="UFQT01000020">
    <property type="protein sequence ID" value="SSX17897.1"/>
    <property type="molecule type" value="Genomic_DNA"/>
</dbReference>
<comment type="function">
    <text evidence="4">Regulates COPI-mediated retrograde protein traffic at the interface between the Golgi apparatus and the endoplasmic reticulum. Involved in the maintenance of the Golgi apparatus morphology.</text>
</comment>
<dbReference type="PROSITE" id="PS50896">
    <property type="entry name" value="LISH"/>
    <property type="match status" value="1"/>
</dbReference>
<dbReference type="PROSITE" id="PS50897">
    <property type="entry name" value="CTLH"/>
    <property type="match status" value="1"/>
</dbReference>